<feature type="transmembrane region" description="Helical" evidence="7">
    <location>
        <begin position="7"/>
        <end position="26"/>
    </location>
</feature>
<dbReference type="PRINTS" id="PR00385">
    <property type="entry name" value="P450"/>
</dbReference>
<dbReference type="OrthoDB" id="1470350at2759"/>
<keyword evidence="4 5" id="KW-0408">Iron</keyword>
<dbReference type="GO" id="GO:0020037">
    <property type="term" value="F:heme binding"/>
    <property type="evidence" value="ECO:0007669"/>
    <property type="project" value="InterPro"/>
</dbReference>
<accession>A0A9N8W0D9</accession>
<keyword evidence="3 5" id="KW-0479">Metal-binding</keyword>
<evidence type="ECO:0000256" key="5">
    <source>
        <dbReference type="PIRSR" id="PIRSR602403-1"/>
    </source>
</evidence>
<sequence>MSLLCNVDIYSILVLAILLIPAYLIYAKNKRQSLSLDPQEALKQAGGFIPYIKKLHSEQGAIASHGLPMPNTISCIDTAVMKATLSCGNRPKELFAFLADLLGHDNLQIYEQGRAARFRKSVGAAFGQEVIEAKFATLCDIGIQFTNEWKKAAEENRNGAVIRMQDDCLALSFHISTKTLLRQILIIKYNSMNYFTEGGTDIDLTEFKKAYDLALGGLFDKQFGLFDERDNQKIQDALKYIQENVKRLIDQRREEIRRGGKEKKTRDLLTIMIEDNDPETGEPFTDDMMYMIMTGFLIASYHTTGIGILWTLFHLAQTPEIQRRLQQEIDTTLQGRLPSLADLSNLEYLNSIVKEAFRLHSPGVFVARLLPTDTPSTFTLTNGEELSLEPGTTVLFPIPLVHSSRDYYTDPKTFDPDRWSRQRKDEIKPLTWLPFGYGARICPAERLAMVEVKLVLLLIMQNFNVELTVPAEKVEEVERFVLMAKDDIPMRLKSRCHM</sequence>
<keyword evidence="6" id="KW-0560">Oxidoreductase</keyword>
<keyword evidence="9" id="KW-1185">Reference proteome</keyword>
<dbReference type="Pfam" id="PF00067">
    <property type="entry name" value="p450"/>
    <property type="match status" value="1"/>
</dbReference>
<keyword evidence="7" id="KW-0812">Transmembrane</keyword>
<evidence type="ECO:0000256" key="2">
    <source>
        <dbReference type="ARBA" id="ARBA00010617"/>
    </source>
</evidence>
<dbReference type="PANTHER" id="PTHR24291">
    <property type="entry name" value="CYTOCHROME P450 FAMILY 4"/>
    <property type="match status" value="1"/>
</dbReference>
<dbReference type="GO" id="GO:0016705">
    <property type="term" value="F:oxidoreductase activity, acting on paired donors, with incorporation or reduction of molecular oxygen"/>
    <property type="evidence" value="ECO:0007669"/>
    <property type="project" value="InterPro"/>
</dbReference>
<dbReference type="SUPFAM" id="SSF48264">
    <property type="entry name" value="Cytochrome P450"/>
    <property type="match status" value="1"/>
</dbReference>
<feature type="transmembrane region" description="Helical" evidence="7">
    <location>
        <begin position="288"/>
        <end position="313"/>
    </location>
</feature>
<comment type="caution">
    <text evidence="8">The sequence shown here is derived from an EMBL/GenBank/DDBJ whole genome shotgun (WGS) entry which is preliminary data.</text>
</comment>
<keyword evidence="5 6" id="KW-0349">Heme</keyword>
<evidence type="ECO:0000313" key="9">
    <source>
        <dbReference type="Proteomes" id="UP000789739"/>
    </source>
</evidence>
<feature type="binding site" description="axial binding residue" evidence="5">
    <location>
        <position position="442"/>
    </location>
    <ligand>
        <name>heme</name>
        <dbReference type="ChEBI" id="CHEBI:30413"/>
    </ligand>
    <ligandPart>
        <name>Fe</name>
        <dbReference type="ChEBI" id="CHEBI:18248"/>
    </ligandPart>
</feature>
<dbReference type="EMBL" id="CAJVPI010000070">
    <property type="protein sequence ID" value="CAG8472721.1"/>
    <property type="molecule type" value="Genomic_DNA"/>
</dbReference>
<keyword evidence="6" id="KW-0503">Monooxygenase</keyword>
<dbReference type="Proteomes" id="UP000789739">
    <property type="component" value="Unassembled WGS sequence"/>
</dbReference>
<dbReference type="InterPro" id="IPR017972">
    <property type="entry name" value="Cyt_P450_CS"/>
</dbReference>
<dbReference type="InterPro" id="IPR036396">
    <property type="entry name" value="Cyt_P450_sf"/>
</dbReference>
<dbReference type="PANTHER" id="PTHR24291:SF201">
    <property type="entry name" value="CYTOCHROME P450, FAMILY 4, SUBFAMILY B, POLYPEPTIDE 7"/>
    <property type="match status" value="1"/>
</dbReference>
<dbReference type="InterPro" id="IPR050196">
    <property type="entry name" value="Cytochrome_P450_Monoox"/>
</dbReference>
<dbReference type="PROSITE" id="PS00086">
    <property type="entry name" value="CYTOCHROME_P450"/>
    <property type="match status" value="1"/>
</dbReference>
<dbReference type="GO" id="GO:0005506">
    <property type="term" value="F:iron ion binding"/>
    <property type="evidence" value="ECO:0007669"/>
    <property type="project" value="InterPro"/>
</dbReference>
<evidence type="ECO:0000256" key="1">
    <source>
        <dbReference type="ARBA" id="ARBA00001971"/>
    </source>
</evidence>
<evidence type="ECO:0000256" key="7">
    <source>
        <dbReference type="SAM" id="Phobius"/>
    </source>
</evidence>
<evidence type="ECO:0000256" key="6">
    <source>
        <dbReference type="RuleBase" id="RU000461"/>
    </source>
</evidence>
<gene>
    <name evidence="8" type="ORF">PBRASI_LOCUS1151</name>
</gene>
<proteinExistence type="inferred from homology"/>
<protein>
    <submittedName>
        <fullName evidence="8">11679_t:CDS:1</fullName>
    </submittedName>
</protein>
<evidence type="ECO:0000256" key="3">
    <source>
        <dbReference type="ARBA" id="ARBA00022723"/>
    </source>
</evidence>
<name>A0A9N8W0D9_9GLOM</name>
<dbReference type="InterPro" id="IPR001128">
    <property type="entry name" value="Cyt_P450"/>
</dbReference>
<evidence type="ECO:0000256" key="4">
    <source>
        <dbReference type="ARBA" id="ARBA00023004"/>
    </source>
</evidence>
<keyword evidence="7" id="KW-0472">Membrane</keyword>
<dbReference type="Gene3D" id="1.10.630.10">
    <property type="entry name" value="Cytochrome P450"/>
    <property type="match status" value="1"/>
</dbReference>
<evidence type="ECO:0000313" key="8">
    <source>
        <dbReference type="EMBL" id="CAG8472721.1"/>
    </source>
</evidence>
<keyword evidence="7" id="KW-1133">Transmembrane helix</keyword>
<dbReference type="AlphaFoldDB" id="A0A9N8W0D9"/>
<dbReference type="GO" id="GO:0004497">
    <property type="term" value="F:monooxygenase activity"/>
    <property type="evidence" value="ECO:0007669"/>
    <property type="project" value="UniProtKB-KW"/>
</dbReference>
<organism evidence="8 9">
    <name type="scientific">Paraglomus brasilianum</name>
    <dbReference type="NCBI Taxonomy" id="144538"/>
    <lineage>
        <taxon>Eukaryota</taxon>
        <taxon>Fungi</taxon>
        <taxon>Fungi incertae sedis</taxon>
        <taxon>Mucoromycota</taxon>
        <taxon>Glomeromycotina</taxon>
        <taxon>Glomeromycetes</taxon>
        <taxon>Paraglomerales</taxon>
        <taxon>Paraglomeraceae</taxon>
        <taxon>Paraglomus</taxon>
    </lineage>
</organism>
<dbReference type="InterPro" id="IPR002403">
    <property type="entry name" value="Cyt_P450_E_grp-IV"/>
</dbReference>
<dbReference type="PRINTS" id="PR00465">
    <property type="entry name" value="EP450IV"/>
</dbReference>
<reference evidence="8" key="1">
    <citation type="submission" date="2021-06" db="EMBL/GenBank/DDBJ databases">
        <authorList>
            <person name="Kallberg Y."/>
            <person name="Tangrot J."/>
            <person name="Rosling A."/>
        </authorList>
    </citation>
    <scope>NUCLEOTIDE SEQUENCE</scope>
    <source>
        <strain evidence="8">BR232B</strain>
    </source>
</reference>
<comment type="similarity">
    <text evidence="2 6">Belongs to the cytochrome P450 family.</text>
</comment>
<comment type="cofactor">
    <cofactor evidence="1 5">
        <name>heme</name>
        <dbReference type="ChEBI" id="CHEBI:30413"/>
    </cofactor>
</comment>